<keyword evidence="2" id="KW-0808">Transferase</keyword>
<evidence type="ECO:0000313" key="3">
    <source>
        <dbReference type="Proteomes" id="UP000199256"/>
    </source>
</evidence>
<organism evidence="2 3">
    <name type="scientific">Ectothiorhodospira marina</name>
    <dbReference type="NCBI Taxonomy" id="1396821"/>
    <lineage>
        <taxon>Bacteria</taxon>
        <taxon>Pseudomonadati</taxon>
        <taxon>Pseudomonadota</taxon>
        <taxon>Gammaproteobacteria</taxon>
        <taxon>Chromatiales</taxon>
        <taxon>Ectothiorhodospiraceae</taxon>
        <taxon>Ectothiorhodospira</taxon>
    </lineage>
</organism>
<proteinExistence type="predicted"/>
<reference evidence="3" key="1">
    <citation type="submission" date="2016-10" db="EMBL/GenBank/DDBJ databases">
        <authorList>
            <person name="Varghese N."/>
            <person name="Submissions S."/>
        </authorList>
    </citation>
    <scope>NUCLEOTIDE SEQUENCE [LARGE SCALE GENOMIC DNA]</scope>
    <source>
        <strain evidence="3">DSM 241</strain>
    </source>
</reference>
<dbReference type="AlphaFoldDB" id="A0A1H7IDJ5"/>
<keyword evidence="3" id="KW-1185">Reference proteome</keyword>
<name>A0A1H7IDJ5_9GAMM</name>
<dbReference type="Pfam" id="PF13692">
    <property type="entry name" value="Glyco_trans_1_4"/>
    <property type="match status" value="1"/>
</dbReference>
<dbReference type="Proteomes" id="UP000199256">
    <property type="component" value="Unassembled WGS sequence"/>
</dbReference>
<dbReference type="PANTHER" id="PTHR12526">
    <property type="entry name" value="GLYCOSYLTRANSFERASE"/>
    <property type="match status" value="1"/>
</dbReference>
<dbReference type="EMBL" id="FOAA01000003">
    <property type="protein sequence ID" value="SEK60633.1"/>
    <property type="molecule type" value="Genomic_DNA"/>
</dbReference>
<dbReference type="SUPFAM" id="SSF53756">
    <property type="entry name" value="UDP-Glycosyltransferase/glycogen phosphorylase"/>
    <property type="match status" value="1"/>
</dbReference>
<dbReference type="InterPro" id="IPR017521">
    <property type="entry name" value="Sugar_tfrase_PEP-CTERM_Stp1"/>
</dbReference>
<dbReference type="STRING" id="1396821.SAMN05444515_103115"/>
<evidence type="ECO:0000313" key="2">
    <source>
        <dbReference type="EMBL" id="SEK60633.1"/>
    </source>
</evidence>
<dbReference type="PANTHER" id="PTHR12526:SF600">
    <property type="entry name" value="GLYCOSYL TRANSFERASE GROUP 1"/>
    <property type="match status" value="1"/>
</dbReference>
<dbReference type="NCBIfam" id="TIGR03087">
    <property type="entry name" value="stp1"/>
    <property type="match status" value="1"/>
</dbReference>
<dbReference type="GO" id="GO:0016757">
    <property type="term" value="F:glycosyltransferase activity"/>
    <property type="evidence" value="ECO:0007669"/>
    <property type="project" value="TreeGrafter"/>
</dbReference>
<accession>A0A1H7IDJ5</accession>
<dbReference type="RefSeq" id="WP_090251424.1">
    <property type="nucleotide sequence ID" value="NZ_FOAA01000003.1"/>
</dbReference>
<sequence>MTKPQLLFLAHRIPYPPNKGDKIRSFNLLKHLAGHYRIHLGCFVDDPADWCYQDDITAYCEDVHLQPLNPRMAKLKSLRGLLTGQALTVPYYADARMHEWVRKRLDSGIDRVLVFSSAMAQYLQPEDHARRHVVVDFVDVDSDKWRQYAPSHRFPMNQLYTRESHKLLAFERKVSSRATAGVFVSHEEAALFRQLSPETAQTTHAIDNGVDVDYFSPQHVYPSPYRAGERHLVFTGAMDYWANVDAVCWFAETIFPSIRERCPRARFTIVGARPTPEVKQLEQVDSVHVTGAVKDVRPYLAYAAAAVAPLRIARGVQNKVLEAMAMARPVIATSQAMDGLRVCPDVEPIVGDTSEALIELAVAALTGEIPEDTGARNRTCVCRHYSWAEHMGRFVDLLESERALTPTPLPQAGEGLNSSHSCGKSERRAQ</sequence>
<protein>
    <submittedName>
        <fullName evidence="2">Sugar transferase, PEP-CTERM/EpsH1 system associated</fullName>
    </submittedName>
</protein>
<evidence type="ECO:0000256" key="1">
    <source>
        <dbReference type="SAM" id="MobiDB-lite"/>
    </source>
</evidence>
<dbReference type="CDD" id="cd03801">
    <property type="entry name" value="GT4_PimA-like"/>
    <property type="match status" value="1"/>
</dbReference>
<feature type="region of interest" description="Disordered" evidence="1">
    <location>
        <begin position="406"/>
        <end position="430"/>
    </location>
</feature>
<dbReference type="Gene3D" id="3.40.50.2000">
    <property type="entry name" value="Glycogen Phosphorylase B"/>
    <property type="match status" value="2"/>
</dbReference>
<gene>
    <name evidence="2" type="ORF">SAMN05444515_103115</name>
</gene>
<dbReference type="OrthoDB" id="9807209at2"/>